<dbReference type="GeneID" id="37010391"/>
<feature type="compositionally biased region" description="Basic and acidic residues" evidence="6">
    <location>
        <begin position="358"/>
        <end position="385"/>
    </location>
</feature>
<dbReference type="Pfam" id="PF14877">
    <property type="entry name" value="mIF3"/>
    <property type="match status" value="1"/>
</dbReference>
<accession>A0A2V1AXE7</accession>
<dbReference type="GO" id="GO:0005739">
    <property type="term" value="C:mitochondrion"/>
    <property type="evidence" value="ECO:0007669"/>
    <property type="project" value="UniProtKB-SubCell"/>
</dbReference>
<evidence type="ECO:0000256" key="5">
    <source>
        <dbReference type="ARBA" id="ARBA00023128"/>
    </source>
</evidence>
<evidence type="ECO:0000313" key="8">
    <source>
        <dbReference type="Proteomes" id="UP000244309"/>
    </source>
</evidence>
<keyword evidence="8" id="KW-1185">Reference proteome</keyword>
<name>A0A2V1AXE7_9ASCO</name>
<evidence type="ECO:0000256" key="6">
    <source>
        <dbReference type="SAM" id="MobiDB-lite"/>
    </source>
</evidence>
<keyword evidence="5" id="KW-0496">Mitochondrion</keyword>
<organism evidence="7 8">
    <name type="scientific">Candidozyma haemuli</name>
    <dbReference type="NCBI Taxonomy" id="45357"/>
    <lineage>
        <taxon>Eukaryota</taxon>
        <taxon>Fungi</taxon>
        <taxon>Dikarya</taxon>
        <taxon>Ascomycota</taxon>
        <taxon>Saccharomycotina</taxon>
        <taxon>Pichiomycetes</taxon>
        <taxon>Metschnikowiaceae</taxon>
        <taxon>Candidozyma</taxon>
    </lineage>
</organism>
<gene>
    <name evidence="7" type="ORF">CXQ85_005061</name>
</gene>
<dbReference type="RefSeq" id="XP_025343432.1">
    <property type="nucleotide sequence ID" value="XM_025488665.1"/>
</dbReference>
<dbReference type="InterPro" id="IPR029427">
    <property type="entry name" value="AIM23"/>
</dbReference>
<evidence type="ECO:0000256" key="2">
    <source>
        <dbReference type="ARBA" id="ARBA00008476"/>
    </source>
</evidence>
<feature type="compositionally biased region" description="Low complexity" evidence="6">
    <location>
        <begin position="56"/>
        <end position="66"/>
    </location>
</feature>
<dbReference type="EMBL" id="PKFO01000008">
    <property type="protein sequence ID" value="PVH22492.1"/>
    <property type="molecule type" value="Genomic_DNA"/>
</dbReference>
<comment type="subcellular location">
    <subcellularLocation>
        <location evidence="1">Mitochondrion</location>
    </subcellularLocation>
</comment>
<feature type="region of interest" description="Disordered" evidence="6">
    <location>
        <begin position="341"/>
        <end position="385"/>
    </location>
</feature>
<dbReference type="Proteomes" id="UP000244309">
    <property type="component" value="Unassembled WGS sequence"/>
</dbReference>
<proteinExistence type="inferred from homology"/>
<evidence type="ECO:0000256" key="1">
    <source>
        <dbReference type="ARBA" id="ARBA00004173"/>
    </source>
</evidence>
<comment type="similarity">
    <text evidence="2">Belongs to the AIM23 family.</text>
</comment>
<keyword evidence="4" id="KW-0809">Transit peptide</keyword>
<dbReference type="AlphaFoldDB" id="A0A2V1AXE7"/>
<evidence type="ECO:0000256" key="4">
    <source>
        <dbReference type="ARBA" id="ARBA00022946"/>
    </source>
</evidence>
<evidence type="ECO:0000256" key="3">
    <source>
        <dbReference type="ARBA" id="ARBA00013994"/>
    </source>
</evidence>
<comment type="caution">
    <text evidence="7">The sequence shown here is derived from an EMBL/GenBank/DDBJ whole genome shotgun (WGS) entry which is preliminary data.</text>
</comment>
<sequence length="399" mass="45447">MLSSKIATNGLIKSFRQALPLSLISSRSFTQNHSLLQDRPKKPFKNALNKDRQGSNFNNKGFNNRRYNNDRNANDRYPQQDRTSIYTDRLTDHKGRTRFVKFTFETASDQGKLAIKDLIKEVQKVNPTYEVQFRDDVTKESFRSNLSEIVNQLDFAEDGLTVSFPRQESGKVSLPIIKKVSIKDMLKKYSDKLAAQKEKELLESGSTAARKAAQHKLQVERKKSAIKVVPISWSISDSDLRNQKFLNIQKRVEKQDKFFVYIGDKSSLSASRKLNEKEQLLGSLTNGDTLRRTAEDSLEIELLKREKLVDKVRQLLVELGCPFEETGSVDARAAFDCTPRKTAEPKGAKTAVDSSGELSEKELKKQRRLEKAKAKEEEKAKASVPKDDLDSLYSFKLDD</sequence>
<feature type="region of interest" description="Disordered" evidence="6">
    <location>
        <begin position="39"/>
        <end position="80"/>
    </location>
</feature>
<dbReference type="VEuPathDB" id="FungiDB:CXQ85_005061"/>
<evidence type="ECO:0000313" key="7">
    <source>
        <dbReference type="EMBL" id="PVH22492.1"/>
    </source>
</evidence>
<dbReference type="OrthoDB" id="3996489at2759"/>
<reference evidence="7 8" key="1">
    <citation type="submission" date="2017-12" db="EMBL/GenBank/DDBJ databases">
        <title>Genome Sequence of a Multidrug-Resistant Candida haemulonii Isolate from a Patient with Chronic Leg Ulcers in Israel.</title>
        <authorList>
            <person name="Chow N.A."/>
            <person name="Gade L."/>
            <person name="Batra D."/>
            <person name="Rowe L.A."/>
            <person name="Ben-Ami R."/>
            <person name="Loparev V.N."/>
            <person name="Litvintseva A.P."/>
        </authorList>
    </citation>
    <scope>NUCLEOTIDE SEQUENCE [LARGE SCALE GENOMIC DNA]</scope>
    <source>
        <strain evidence="7 8">B11899</strain>
    </source>
</reference>
<protein>
    <recommendedName>
        <fullName evidence="3">Altered inheritance of mitochondria protein 23, mitochondrial</fullName>
    </recommendedName>
</protein>